<evidence type="ECO:0000313" key="2">
    <source>
        <dbReference type="EMBL" id="UOQ44838.1"/>
    </source>
</evidence>
<organism evidence="2 3">
    <name type="scientific">Halobacillus salinarum</name>
    <dbReference type="NCBI Taxonomy" id="2932257"/>
    <lineage>
        <taxon>Bacteria</taxon>
        <taxon>Bacillati</taxon>
        <taxon>Bacillota</taxon>
        <taxon>Bacilli</taxon>
        <taxon>Bacillales</taxon>
        <taxon>Bacillaceae</taxon>
        <taxon>Halobacillus</taxon>
    </lineage>
</organism>
<dbReference type="Proteomes" id="UP000831787">
    <property type="component" value="Chromosome"/>
</dbReference>
<sequence length="294" mass="34248">MKSIGENAVGLSSILISIIIGATSIKIARDSLVFNQRSFILKDSYEPILTDINNNRVVRLISSTEFCYGKLKEVKESYVYQAFEKNEQELIDEVLELERNINIFKNKSNNILHNMLVKLLNNNYSVDSFEKEKGETHKLITEVFIGDDKAQQKSKEKLIDLFLNNGLHELVLLNNAENIWCRMQEFYIVEDSNGIEQEFVTHEKMFTLDHLLKKNINLDEIDIPHVREEEVILAEMERIGNLLQDEYKNSKEYKCAYNSFNKLVDNINILESKLIGRIRKLIIPKKGWLEKFKG</sequence>
<keyword evidence="1" id="KW-0175">Coiled coil</keyword>
<evidence type="ECO:0000256" key="1">
    <source>
        <dbReference type="SAM" id="Coils"/>
    </source>
</evidence>
<dbReference type="RefSeq" id="WP_244711110.1">
    <property type="nucleotide sequence ID" value="NZ_CP095073.1"/>
</dbReference>
<dbReference type="EMBL" id="CP095073">
    <property type="protein sequence ID" value="UOQ44838.1"/>
    <property type="molecule type" value="Genomic_DNA"/>
</dbReference>
<name>A0ABY4ELU6_9BACI</name>
<protein>
    <submittedName>
        <fullName evidence="2">Uncharacterized protein</fullName>
    </submittedName>
</protein>
<gene>
    <name evidence="2" type="ORF">MUN89_02465</name>
</gene>
<feature type="coiled-coil region" evidence="1">
    <location>
        <begin position="80"/>
        <end position="107"/>
    </location>
</feature>
<reference evidence="2 3" key="1">
    <citation type="submission" date="2022-04" db="EMBL/GenBank/DDBJ databases">
        <title>Halobacillus sp. isolated from saltern.</title>
        <authorList>
            <person name="Won M."/>
            <person name="Lee C.-M."/>
            <person name="Woen H.-Y."/>
            <person name="Kwon S.-W."/>
        </authorList>
    </citation>
    <scope>NUCLEOTIDE SEQUENCE [LARGE SCALE GENOMIC DNA]</scope>
    <source>
        <strain evidence="2 3">SSBR10-3</strain>
    </source>
</reference>
<evidence type="ECO:0000313" key="3">
    <source>
        <dbReference type="Proteomes" id="UP000831787"/>
    </source>
</evidence>
<proteinExistence type="predicted"/>
<keyword evidence="3" id="KW-1185">Reference proteome</keyword>
<accession>A0ABY4ELU6</accession>